<accession>B8H7A5</accession>
<protein>
    <recommendedName>
        <fullName evidence="4">Squalene cyclase C-terminal domain-containing protein</fullName>
    </recommendedName>
</protein>
<evidence type="ECO:0000313" key="3">
    <source>
        <dbReference type="Proteomes" id="UP000002505"/>
    </source>
</evidence>
<sequence>MSRTLPGSTLDWLLDSDAAVRWQVLRDLAGAPAEDVEAERRRVAASGWGARLLSLQGADGQWDGGTYWPSEDTSDGHTHESDGQPWTATTYSLLLLRDFGVDPHDGRVRRVISLVRDNSRWEEGNQPFFEGETEPCINGMAVALGAYFGERVDGIVERLSGEQLDDGGWNCEAERGSTRSSFHSTICVLEGLLGYEYSGGGTAASRAARNRGEEYLLDRQLLRRKSTGEVVSPDFLQFSYPTRWFYDVLRGLDYFRATGQAPDGRLAEAVELVRSKQQPDGTWFLENTHAGKTHFPLEDGDGKPSRWNTLRAFRVLRWYEGS</sequence>
<evidence type="ECO:0008006" key="4">
    <source>
        <dbReference type="Google" id="ProtNLM"/>
    </source>
</evidence>
<dbReference type="AlphaFoldDB" id="B8H7A5"/>
<dbReference type="Proteomes" id="UP000002505">
    <property type="component" value="Chromosome"/>
</dbReference>
<reference evidence="2" key="1">
    <citation type="submission" date="2009-01" db="EMBL/GenBank/DDBJ databases">
        <title>Complete sequence of chromosome of Arthrobacter chlorophenolicus A6.</title>
        <authorList>
            <consortium name="US DOE Joint Genome Institute"/>
            <person name="Lucas S."/>
            <person name="Copeland A."/>
            <person name="Lapidus A."/>
            <person name="Glavina del Rio T."/>
            <person name="Tice H."/>
            <person name="Bruce D."/>
            <person name="Goodwin L."/>
            <person name="Pitluck S."/>
            <person name="Goltsman E."/>
            <person name="Clum A."/>
            <person name="Larimer F."/>
            <person name="Land M."/>
            <person name="Hauser L."/>
            <person name="Kyrpides N."/>
            <person name="Mikhailova N."/>
            <person name="Jansson J."/>
            <person name="Richardson P."/>
        </authorList>
    </citation>
    <scope>NUCLEOTIDE SEQUENCE [LARGE SCALE GENOMIC DNA]</scope>
    <source>
        <strain evidence="2">A6</strain>
    </source>
</reference>
<dbReference type="InterPro" id="IPR008930">
    <property type="entry name" value="Terpenoid_cyclase/PrenylTrfase"/>
</dbReference>
<feature type="region of interest" description="Disordered" evidence="1">
    <location>
        <begin position="65"/>
        <end position="84"/>
    </location>
</feature>
<gene>
    <name evidence="2" type="ordered locus">Achl_3753</name>
</gene>
<name>B8H7A5_PSECP</name>
<dbReference type="HOGENOM" id="CLU_077613_0_0_11"/>
<dbReference type="Gene3D" id="1.50.10.20">
    <property type="match status" value="1"/>
</dbReference>
<proteinExistence type="predicted"/>
<dbReference type="STRING" id="452863.Achl_3753"/>
<evidence type="ECO:0000256" key="1">
    <source>
        <dbReference type="SAM" id="MobiDB-lite"/>
    </source>
</evidence>
<organism evidence="2 3">
    <name type="scientific">Pseudarthrobacter chlorophenolicus (strain ATCC 700700 / DSM 12829 / CIP 107037 / JCM 12360 / KCTC 9906 / NCIMB 13794 / A6)</name>
    <name type="common">Arthrobacter chlorophenolicus</name>
    <dbReference type="NCBI Taxonomy" id="452863"/>
    <lineage>
        <taxon>Bacteria</taxon>
        <taxon>Bacillati</taxon>
        <taxon>Actinomycetota</taxon>
        <taxon>Actinomycetes</taxon>
        <taxon>Micrococcales</taxon>
        <taxon>Micrococcaceae</taxon>
        <taxon>Pseudarthrobacter</taxon>
    </lineage>
</organism>
<dbReference type="KEGG" id="ach:Achl_3753"/>
<dbReference type="RefSeq" id="WP_015938900.1">
    <property type="nucleotide sequence ID" value="NC_011886.1"/>
</dbReference>
<keyword evidence="3" id="KW-1185">Reference proteome</keyword>
<dbReference type="eggNOG" id="ENOG502Z7MZ">
    <property type="taxonomic scope" value="Bacteria"/>
</dbReference>
<dbReference type="SUPFAM" id="SSF48239">
    <property type="entry name" value="Terpenoid cyclases/Protein prenyltransferases"/>
    <property type="match status" value="1"/>
</dbReference>
<dbReference type="EMBL" id="CP001341">
    <property type="protein sequence ID" value="ACL41707.1"/>
    <property type="molecule type" value="Genomic_DNA"/>
</dbReference>
<evidence type="ECO:0000313" key="2">
    <source>
        <dbReference type="EMBL" id="ACL41707.1"/>
    </source>
</evidence>